<evidence type="ECO:0000256" key="1">
    <source>
        <dbReference type="SAM" id="MobiDB-lite"/>
    </source>
</evidence>
<reference evidence="2" key="1">
    <citation type="submission" date="2018-05" db="EMBL/GenBank/DDBJ databases">
        <authorList>
            <person name="Lanie J.A."/>
            <person name="Ng W.-L."/>
            <person name="Kazmierczak K.M."/>
            <person name="Andrzejewski T.M."/>
            <person name="Davidsen T.M."/>
            <person name="Wayne K.J."/>
            <person name="Tettelin H."/>
            <person name="Glass J.I."/>
            <person name="Rusch D."/>
            <person name="Podicherti R."/>
            <person name="Tsui H.-C.T."/>
            <person name="Winkler M.E."/>
        </authorList>
    </citation>
    <scope>NUCLEOTIDE SEQUENCE</scope>
</reference>
<gene>
    <name evidence="2" type="ORF">METZ01_LOCUS485599</name>
</gene>
<feature type="region of interest" description="Disordered" evidence="1">
    <location>
        <begin position="21"/>
        <end position="49"/>
    </location>
</feature>
<accession>A0A383CLT5</accession>
<feature type="non-terminal residue" evidence="2">
    <location>
        <position position="49"/>
    </location>
</feature>
<protein>
    <submittedName>
        <fullName evidence="2">Uncharacterized protein</fullName>
    </submittedName>
</protein>
<organism evidence="2">
    <name type="scientific">marine metagenome</name>
    <dbReference type="NCBI Taxonomy" id="408172"/>
    <lineage>
        <taxon>unclassified sequences</taxon>
        <taxon>metagenomes</taxon>
        <taxon>ecological metagenomes</taxon>
    </lineage>
</organism>
<proteinExistence type="predicted"/>
<dbReference type="EMBL" id="UINC01209645">
    <property type="protein sequence ID" value="SVE32745.1"/>
    <property type="molecule type" value="Genomic_DNA"/>
</dbReference>
<name>A0A383CLT5_9ZZZZ</name>
<dbReference type="AlphaFoldDB" id="A0A383CLT5"/>
<evidence type="ECO:0000313" key="2">
    <source>
        <dbReference type="EMBL" id="SVE32745.1"/>
    </source>
</evidence>
<feature type="non-terminal residue" evidence="2">
    <location>
        <position position="1"/>
    </location>
</feature>
<sequence length="49" mass="5223">GSACPTRWPAPFIPTTTTYSPGRWSANHPQGAWRTTCSTGSGSGCLKWP</sequence>